<keyword evidence="1" id="KW-0560">Oxidoreductase</keyword>
<dbReference type="PANTHER" id="PTHR43333">
    <property type="entry name" value="2-HACID_DH_C DOMAIN-CONTAINING PROTEIN"/>
    <property type="match status" value="1"/>
</dbReference>
<evidence type="ECO:0000313" key="4">
    <source>
        <dbReference type="EMBL" id="MER2995949.1"/>
    </source>
</evidence>
<reference evidence="4 5" key="1">
    <citation type="submission" date="2024-06" db="EMBL/GenBank/DDBJ databases">
        <title>Pontibacter populi HYL7-15.</title>
        <authorList>
            <person name="Kim M.K."/>
        </authorList>
    </citation>
    <scope>NUCLEOTIDE SEQUENCE [LARGE SCALE GENOMIC DNA]</scope>
    <source>
        <strain evidence="4 5">HYL7-15</strain>
    </source>
</reference>
<evidence type="ECO:0000256" key="1">
    <source>
        <dbReference type="ARBA" id="ARBA00023002"/>
    </source>
</evidence>
<evidence type="ECO:0000259" key="3">
    <source>
        <dbReference type="Pfam" id="PF02826"/>
    </source>
</evidence>
<evidence type="ECO:0000313" key="5">
    <source>
        <dbReference type="Proteomes" id="UP001476807"/>
    </source>
</evidence>
<sequence length="309" mass="34364">MSIVIITEGKETNGWEKALKAKRPELEVLVHPDVAAKDKVEFALTWGHPLGVFKEYPNIKCIASMGAGVDHILRDPELPASATITKLEDPNLTRDMGLFVMALVLNHMRNLTVHKLNQQQHNWSRKRYLTTEDTTIGIMGMGTLGAHAAAELTKLGFQVNGWARTEKQLEGIKVYKGDEELDSFLATSDILICLLPLTPQTENILNKQTLSKLPNNAFVINVARGKHLVDEDLVELLDSGHLAGASLDVFREEPLPKDHPFWSHPKINITPHIASITDPASAVLQILDNYDRLQRGKPLKNIVSPELGY</sequence>
<dbReference type="RefSeq" id="WP_350409980.1">
    <property type="nucleotide sequence ID" value="NZ_JBEOKT010000001.1"/>
</dbReference>
<dbReference type="SUPFAM" id="SSF51735">
    <property type="entry name" value="NAD(P)-binding Rossmann-fold domains"/>
    <property type="match status" value="1"/>
</dbReference>
<gene>
    <name evidence="4" type="ORF">ABS362_00240</name>
</gene>
<dbReference type="PANTHER" id="PTHR43333:SF1">
    <property type="entry name" value="D-ISOMER SPECIFIC 2-HYDROXYACID DEHYDROGENASE NAD-BINDING DOMAIN-CONTAINING PROTEIN"/>
    <property type="match status" value="1"/>
</dbReference>
<organism evidence="4 5">
    <name type="scientific">Pontibacter populi</name>
    <dbReference type="NCBI Taxonomy" id="890055"/>
    <lineage>
        <taxon>Bacteria</taxon>
        <taxon>Pseudomonadati</taxon>
        <taxon>Bacteroidota</taxon>
        <taxon>Cytophagia</taxon>
        <taxon>Cytophagales</taxon>
        <taxon>Hymenobacteraceae</taxon>
        <taxon>Pontibacter</taxon>
    </lineage>
</organism>
<dbReference type="EMBL" id="JBEOKT010000001">
    <property type="protein sequence ID" value="MER2995949.1"/>
    <property type="molecule type" value="Genomic_DNA"/>
</dbReference>
<dbReference type="InterPro" id="IPR029753">
    <property type="entry name" value="D-isomer_DH_CS"/>
</dbReference>
<proteinExistence type="predicted"/>
<protein>
    <submittedName>
        <fullName evidence="4">Glyoxylate/hydroxypyruvate reductase A</fullName>
    </submittedName>
</protein>
<keyword evidence="2" id="KW-0520">NAD</keyword>
<accession>A0ABV1RNL0</accession>
<feature type="domain" description="D-isomer specific 2-hydroxyacid dehydrogenase NAD-binding" evidence="3">
    <location>
        <begin position="101"/>
        <end position="274"/>
    </location>
</feature>
<dbReference type="Pfam" id="PF02826">
    <property type="entry name" value="2-Hacid_dh_C"/>
    <property type="match status" value="1"/>
</dbReference>
<name>A0ABV1RNL0_9BACT</name>
<dbReference type="InterPro" id="IPR036291">
    <property type="entry name" value="NAD(P)-bd_dom_sf"/>
</dbReference>
<dbReference type="InterPro" id="IPR006140">
    <property type="entry name" value="D-isomer_DH_NAD-bd"/>
</dbReference>
<keyword evidence="5" id="KW-1185">Reference proteome</keyword>
<dbReference type="Proteomes" id="UP001476807">
    <property type="component" value="Unassembled WGS sequence"/>
</dbReference>
<comment type="caution">
    <text evidence="4">The sequence shown here is derived from an EMBL/GenBank/DDBJ whole genome shotgun (WGS) entry which is preliminary data.</text>
</comment>
<evidence type="ECO:0000256" key="2">
    <source>
        <dbReference type="ARBA" id="ARBA00023027"/>
    </source>
</evidence>
<dbReference type="PROSITE" id="PS00671">
    <property type="entry name" value="D_2_HYDROXYACID_DH_3"/>
    <property type="match status" value="1"/>
</dbReference>
<dbReference type="CDD" id="cd12164">
    <property type="entry name" value="GDH_like_2"/>
    <property type="match status" value="1"/>
</dbReference>
<dbReference type="Gene3D" id="3.40.50.720">
    <property type="entry name" value="NAD(P)-binding Rossmann-like Domain"/>
    <property type="match status" value="2"/>
</dbReference>